<comment type="catalytic activity">
    <reaction evidence="10 11">
        <text>protoporphyrinogen IX + 3 O2 = protoporphyrin IX + 3 H2O2</text>
        <dbReference type="Rhea" id="RHEA:25576"/>
        <dbReference type="ChEBI" id="CHEBI:15379"/>
        <dbReference type="ChEBI" id="CHEBI:16240"/>
        <dbReference type="ChEBI" id="CHEBI:57306"/>
        <dbReference type="ChEBI" id="CHEBI:57307"/>
        <dbReference type="EC" id="1.3.3.4"/>
    </reaction>
</comment>
<keyword evidence="7 11" id="KW-0560">Oxidoreductase</keyword>
<dbReference type="STRING" id="2070753.A0A3A2ZTH2"/>
<dbReference type="Proteomes" id="UP000266188">
    <property type="component" value="Unassembled WGS sequence"/>
</dbReference>
<evidence type="ECO:0000259" key="12">
    <source>
        <dbReference type="Pfam" id="PF01593"/>
    </source>
</evidence>
<dbReference type="OrthoDB" id="438553at2759"/>
<dbReference type="PANTHER" id="PTHR42923">
    <property type="entry name" value="PROTOPORPHYRINOGEN OXIDASE"/>
    <property type="match status" value="1"/>
</dbReference>
<comment type="function">
    <text evidence="1 11">Catalyzes the 6-electron oxidation of protoporphyrinogen-IX to form protoporphyrin-IX.</text>
</comment>
<sequence length="554" mass="61398">MFKLFIDSDLPRFNAAVIGGGITGLTTAWKLSENARCSRVTLYEKSSRLGGCIQTESIPVDGGNVMFEAGPQSMRVKGPRAEASTGSHKDDPDLDRFLYCPDHLVRVPSWMPHLTPLQNIRQIADLLVREPVFGGLVWSILREPFKAPPKNYPDDESVAEFISRRFSPRIADNLASAMFHGIYAGDIDKLSANSVLGELRRREESQGSILTLSRKKSRDQSHLNSMTTYMASFNPMTDRPVTELVDRVQTTISQSFQNGMGQLVDGLVAALKKSKKVDIITNADVNGISKISGTPDLMVNFGQGKSRIHNRVIATNPAPDVARMLSNPNDGQPIPEESIQNLKTLNYAVSIMVVNLYYPEMNAVPYRGFGYLIPRSVPYEKNPERALGVVFGSGKSTKKTEPGLESSNVGTKLTVMLGGHLWDHFKEPDYPNHDQAVAMAKSVLERHMGITVEPTLTHSRLHRNGIPQYTVGHQARIKEVSRSVRSDFDKRLSLAGNWYNGVSVMDCIEQAYLASSFGMGDLLYCDEKDNIVDMEGGIVIPPLRWTDKKMPQAT</sequence>
<dbReference type="InterPro" id="IPR050464">
    <property type="entry name" value="Zeta_carotene_desat/Oxidored"/>
</dbReference>
<evidence type="ECO:0000256" key="2">
    <source>
        <dbReference type="ARBA" id="ARBA00005073"/>
    </source>
</evidence>
<evidence type="ECO:0000256" key="1">
    <source>
        <dbReference type="ARBA" id="ARBA00002600"/>
    </source>
</evidence>
<evidence type="ECO:0000256" key="3">
    <source>
        <dbReference type="ARBA" id="ARBA00010551"/>
    </source>
</evidence>
<keyword evidence="14" id="KW-1185">Reference proteome</keyword>
<comment type="caution">
    <text evidence="13">The sequence shown here is derived from an EMBL/GenBank/DDBJ whole genome shotgun (WGS) entry which is preliminary data.</text>
</comment>
<dbReference type="InterPro" id="IPR036188">
    <property type="entry name" value="FAD/NAD-bd_sf"/>
</dbReference>
<accession>A0A3A2ZTH2</accession>
<dbReference type="EMBL" id="MVGC01000021">
    <property type="protein sequence ID" value="RJE26468.1"/>
    <property type="molecule type" value="Genomic_DNA"/>
</dbReference>
<dbReference type="EC" id="1.3.3.4" evidence="4 11"/>
<comment type="cofactor">
    <cofactor evidence="11">
        <name>FAD</name>
        <dbReference type="ChEBI" id="CHEBI:57692"/>
    </cofactor>
    <text evidence="11">Binds 1 FAD per subunit.</text>
</comment>
<keyword evidence="8 11" id="KW-0350">Heme biosynthesis</keyword>
<evidence type="ECO:0000256" key="11">
    <source>
        <dbReference type="RuleBase" id="RU367069"/>
    </source>
</evidence>
<evidence type="ECO:0000256" key="6">
    <source>
        <dbReference type="ARBA" id="ARBA00022827"/>
    </source>
</evidence>
<evidence type="ECO:0000256" key="9">
    <source>
        <dbReference type="ARBA" id="ARBA00023244"/>
    </source>
</evidence>
<dbReference type="Gene3D" id="3.50.50.60">
    <property type="entry name" value="FAD/NAD(P)-binding domain"/>
    <property type="match status" value="1"/>
</dbReference>
<dbReference type="NCBIfam" id="TIGR00562">
    <property type="entry name" value="proto_IX_ox"/>
    <property type="match status" value="1"/>
</dbReference>
<evidence type="ECO:0000256" key="8">
    <source>
        <dbReference type="ARBA" id="ARBA00023133"/>
    </source>
</evidence>
<evidence type="ECO:0000256" key="7">
    <source>
        <dbReference type="ARBA" id="ARBA00023002"/>
    </source>
</evidence>
<keyword evidence="6 11" id="KW-0274">FAD</keyword>
<dbReference type="InterPro" id="IPR004572">
    <property type="entry name" value="Protoporphyrinogen_oxidase"/>
</dbReference>
<comment type="pathway">
    <text evidence="2 11">Porphyrin-containing compound metabolism; protoporphyrin-IX biosynthesis; protoporphyrin-IX from protoporphyrinogen-IX: step 1/1.</text>
</comment>
<dbReference type="AlphaFoldDB" id="A0A3A2ZTH2"/>
<dbReference type="SUPFAM" id="SSF54373">
    <property type="entry name" value="FAD-linked reductases, C-terminal domain"/>
    <property type="match status" value="1"/>
</dbReference>
<dbReference type="PANTHER" id="PTHR42923:SF3">
    <property type="entry name" value="PROTOPORPHYRINOGEN OXIDASE"/>
    <property type="match status" value="1"/>
</dbReference>
<evidence type="ECO:0000256" key="10">
    <source>
        <dbReference type="ARBA" id="ARBA00047554"/>
    </source>
</evidence>
<dbReference type="GO" id="GO:0005743">
    <property type="term" value="C:mitochondrial inner membrane"/>
    <property type="evidence" value="ECO:0007669"/>
    <property type="project" value="UniProtKB-SubCell"/>
</dbReference>
<evidence type="ECO:0000313" key="13">
    <source>
        <dbReference type="EMBL" id="RJE26468.1"/>
    </source>
</evidence>
<dbReference type="GO" id="GO:0004729">
    <property type="term" value="F:oxygen-dependent protoporphyrinogen oxidase activity"/>
    <property type="evidence" value="ECO:0007669"/>
    <property type="project" value="UniProtKB-UniRule"/>
</dbReference>
<name>A0A3A2ZTH2_9EURO</name>
<protein>
    <recommendedName>
        <fullName evidence="4 11">Protoporphyrinogen oxidase</fullName>
        <ecNumber evidence="4 11">1.3.3.4</ecNumber>
    </recommendedName>
</protein>
<keyword evidence="9 11" id="KW-0627">Porphyrin biosynthesis</keyword>
<gene>
    <name evidence="13" type="ORF">PHISCL_01178</name>
</gene>
<keyword evidence="5 11" id="KW-0285">Flavoprotein</keyword>
<dbReference type="GO" id="GO:0006782">
    <property type="term" value="P:protoporphyrinogen IX biosynthetic process"/>
    <property type="evidence" value="ECO:0007669"/>
    <property type="project" value="UniProtKB-UniRule"/>
</dbReference>
<comment type="similarity">
    <text evidence="3 11">Belongs to the protoporphyrinogen/coproporphyrinogen oxidase family. Protoporphyrinogen oxidase subfamily.</text>
</comment>
<evidence type="ECO:0000256" key="4">
    <source>
        <dbReference type="ARBA" id="ARBA00012867"/>
    </source>
</evidence>
<evidence type="ECO:0000256" key="5">
    <source>
        <dbReference type="ARBA" id="ARBA00022630"/>
    </source>
</evidence>
<proteinExistence type="inferred from homology"/>
<dbReference type="InterPro" id="IPR002937">
    <property type="entry name" value="Amino_oxidase"/>
</dbReference>
<dbReference type="SUPFAM" id="SSF51905">
    <property type="entry name" value="FAD/NAD(P)-binding domain"/>
    <property type="match status" value="1"/>
</dbReference>
<feature type="domain" description="Amine oxidase" evidence="12">
    <location>
        <begin position="22"/>
        <end position="515"/>
    </location>
</feature>
<reference evidence="14" key="1">
    <citation type="submission" date="2017-02" db="EMBL/GenBank/DDBJ databases">
        <authorList>
            <person name="Tafer H."/>
            <person name="Lopandic K."/>
        </authorList>
    </citation>
    <scope>NUCLEOTIDE SEQUENCE [LARGE SCALE GENOMIC DNA]</scope>
    <source>
        <strain evidence="14">CBS 366.77</strain>
    </source>
</reference>
<evidence type="ECO:0000313" key="14">
    <source>
        <dbReference type="Proteomes" id="UP000266188"/>
    </source>
</evidence>
<dbReference type="Pfam" id="PF01593">
    <property type="entry name" value="Amino_oxidase"/>
    <property type="match status" value="1"/>
</dbReference>
<comment type="subcellular location">
    <subcellularLocation>
        <location evidence="11">Mitochondrion inner membrane</location>
    </subcellularLocation>
</comment>
<organism evidence="13 14">
    <name type="scientific">Aspergillus sclerotialis</name>
    <dbReference type="NCBI Taxonomy" id="2070753"/>
    <lineage>
        <taxon>Eukaryota</taxon>
        <taxon>Fungi</taxon>
        <taxon>Dikarya</taxon>
        <taxon>Ascomycota</taxon>
        <taxon>Pezizomycotina</taxon>
        <taxon>Eurotiomycetes</taxon>
        <taxon>Eurotiomycetidae</taxon>
        <taxon>Eurotiales</taxon>
        <taxon>Aspergillaceae</taxon>
        <taxon>Aspergillus</taxon>
        <taxon>Aspergillus subgen. Polypaecilum</taxon>
    </lineage>
</organism>
<dbReference type="UniPathway" id="UPA00251">
    <property type="reaction ID" value="UER00324"/>
</dbReference>